<feature type="region of interest" description="Disordered" evidence="1">
    <location>
        <begin position="299"/>
        <end position="329"/>
    </location>
</feature>
<evidence type="ECO:0000256" key="1">
    <source>
        <dbReference type="SAM" id="MobiDB-lite"/>
    </source>
</evidence>
<dbReference type="GeneID" id="30997623"/>
<accession>A0A1E4RGT6</accession>
<evidence type="ECO:0000313" key="4">
    <source>
        <dbReference type="Proteomes" id="UP000095085"/>
    </source>
</evidence>
<protein>
    <submittedName>
        <fullName evidence="3">Uncharacterized protein</fullName>
    </submittedName>
</protein>
<keyword evidence="4" id="KW-1185">Reference proteome</keyword>
<dbReference type="AlphaFoldDB" id="A0A1E4RGT6"/>
<dbReference type="RefSeq" id="XP_020075493.1">
    <property type="nucleotide sequence ID" value="XM_020223074.1"/>
</dbReference>
<evidence type="ECO:0000313" key="3">
    <source>
        <dbReference type="EMBL" id="ODV66426.1"/>
    </source>
</evidence>
<proteinExistence type="predicted"/>
<dbReference type="STRING" id="984485.A0A1E4RGT6"/>
<name>A0A1E4RGT6_9ASCO</name>
<feature type="compositionally biased region" description="Acidic residues" evidence="1">
    <location>
        <begin position="311"/>
        <end position="325"/>
    </location>
</feature>
<evidence type="ECO:0000256" key="2">
    <source>
        <dbReference type="SAM" id="SignalP"/>
    </source>
</evidence>
<feature type="chain" id="PRO_5009162266" evidence="2">
    <location>
        <begin position="19"/>
        <end position="588"/>
    </location>
</feature>
<dbReference type="OrthoDB" id="4013163at2759"/>
<gene>
    <name evidence="3" type="ORF">HYPBUDRAFT_214170</name>
</gene>
<reference evidence="4" key="1">
    <citation type="submission" date="2016-05" db="EMBL/GenBank/DDBJ databases">
        <title>Comparative genomics of biotechnologically important yeasts.</title>
        <authorList>
            <consortium name="DOE Joint Genome Institute"/>
            <person name="Riley R."/>
            <person name="Haridas S."/>
            <person name="Wolfe K.H."/>
            <person name="Lopes M.R."/>
            <person name="Hittinger C.T."/>
            <person name="Goker M."/>
            <person name="Salamov A."/>
            <person name="Wisecaver J."/>
            <person name="Long T.M."/>
            <person name="Aerts A.L."/>
            <person name="Barry K."/>
            <person name="Choi C."/>
            <person name="Clum A."/>
            <person name="Coughlan A.Y."/>
            <person name="Deshpande S."/>
            <person name="Douglass A.P."/>
            <person name="Hanson S.J."/>
            <person name="Klenk H.-P."/>
            <person name="Labutti K."/>
            <person name="Lapidus A."/>
            <person name="Lindquist E."/>
            <person name="Lipzen A."/>
            <person name="Meier-Kolthoff J.P."/>
            <person name="Ohm R.A."/>
            <person name="Otillar R.P."/>
            <person name="Pangilinan J."/>
            <person name="Peng Y."/>
            <person name="Rokas A."/>
            <person name="Rosa C.A."/>
            <person name="Scheuner C."/>
            <person name="Sibirny A.A."/>
            <person name="Slot J.C."/>
            <person name="Stielow J.B."/>
            <person name="Sun H."/>
            <person name="Kurtzman C.P."/>
            <person name="Blackwell M."/>
            <person name="Grigoriev I.V."/>
            <person name="Jeffries T.W."/>
        </authorList>
    </citation>
    <scope>NUCLEOTIDE SEQUENCE [LARGE SCALE GENOMIC DNA]</scope>
    <source>
        <strain evidence="4">NRRL Y-1933</strain>
    </source>
</reference>
<feature type="compositionally biased region" description="Polar residues" evidence="1">
    <location>
        <begin position="299"/>
        <end position="310"/>
    </location>
</feature>
<organism evidence="3 4">
    <name type="scientific">Hyphopichia burtonii NRRL Y-1933</name>
    <dbReference type="NCBI Taxonomy" id="984485"/>
    <lineage>
        <taxon>Eukaryota</taxon>
        <taxon>Fungi</taxon>
        <taxon>Dikarya</taxon>
        <taxon>Ascomycota</taxon>
        <taxon>Saccharomycotina</taxon>
        <taxon>Pichiomycetes</taxon>
        <taxon>Debaryomycetaceae</taxon>
        <taxon>Hyphopichia</taxon>
    </lineage>
</organism>
<dbReference type="Proteomes" id="UP000095085">
    <property type="component" value="Unassembled WGS sequence"/>
</dbReference>
<keyword evidence="2" id="KW-0732">Signal</keyword>
<sequence length="588" mass="68698">MRLVIRLLCLVGIAESLAIPNFSFPDFSLNKLQFQKLKLESELKSLFPPNEKEDNRIFAAFNSDDTEEVVVLPHDLLIRSKLSQLGLGEMIKHGYETNLNFSNGITGKLDVPNDAKNLFVFNTTNSLEKGSEMNITEHFVRKFPFYPPKVLNLINYYLVVPQNYLDKNTFEINQDCLYSKSILRVPVSKLPFFTHSITKDMPLMVFIFNDDPEYIDKSFESMIHIDNHLAENRKIAFLDELAKDWVNEMGYGNLIYSIFCTTNPKDLENSYCLNIESQSSTLHLFPAFPRKFPKEQNINQNLTKKVTVSNESEEEEEEEEEDDEKDHEVPLVKENSKGEAFNIQKDLEETPFKAQIFQQITDKFSRVGEKIYDTAYEFAVDPKATLREADNSLDRKLGRLEDKLKEVPDNMEDKLQDFKDKTQEKFALNHSFDKDEDYKPDWSDFTQTIEQIQSDRWEDDGDKIYEFDRYNNQGFEGYSKKKRKLGESIFSEEPEFYIPLSEVKQVMLIPLESPRKKNYSQVVYGIDIGKVEGKDDLVPHYNNHYRNSTIAANKIKREEKDCVEITWFNLFHYSIFGKPNFCIKEVKP</sequence>
<dbReference type="EMBL" id="KV454542">
    <property type="protein sequence ID" value="ODV66426.1"/>
    <property type="molecule type" value="Genomic_DNA"/>
</dbReference>
<feature type="signal peptide" evidence="2">
    <location>
        <begin position="1"/>
        <end position="18"/>
    </location>
</feature>